<dbReference type="Pfam" id="PF16477">
    <property type="entry name" value="DUF5054"/>
    <property type="match status" value="1"/>
</dbReference>
<dbReference type="AlphaFoldDB" id="A0A644X2X3"/>
<comment type="caution">
    <text evidence="1">The sequence shown here is derived from an EMBL/GenBank/DDBJ whole genome shotgun (WGS) entry which is preliminary data.</text>
</comment>
<evidence type="ECO:0000313" key="1">
    <source>
        <dbReference type="EMBL" id="MPM10500.1"/>
    </source>
</evidence>
<dbReference type="EMBL" id="VSSQ01001700">
    <property type="protein sequence ID" value="MPM10500.1"/>
    <property type="molecule type" value="Genomic_DNA"/>
</dbReference>
<dbReference type="InterPro" id="IPR032482">
    <property type="entry name" value="DUF5054"/>
</dbReference>
<sequence length="332" mass="37289">MREELREYRGENEVSSYSHFTRSHLEQRGYMEAALSALPAPLRKEAEGSLAFSFPEKAGDSCALERMIPVGGWNVAIARNGALTRVQNGTLGIDRRVNIGAFCYESFGGKEAEDCFFDYVRDAKKNFAWAGCDFGKPGLRYESSIQHGLWQACADELRQTGDALTVFLHGEEEAVTAYGCPRELALTYRFLPDSIELSLCWRGKDAVRSPEALWLGFDLCANNPNRWTMQKLGNPVSPLNVVSGGNRRLHAVERLTCQTALEELEIAPLDAPLVSIGGRYLYDTTDEVGDLRNGFWFLLCNNRWGTNFPQWFEDDMRFSFAVSLKELAPAVR</sequence>
<accession>A0A644X2X3</accession>
<protein>
    <submittedName>
        <fullName evidence="1">Uncharacterized protein</fullName>
    </submittedName>
</protein>
<proteinExistence type="predicted"/>
<organism evidence="1">
    <name type="scientific">bioreactor metagenome</name>
    <dbReference type="NCBI Taxonomy" id="1076179"/>
    <lineage>
        <taxon>unclassified sequences</taxon>
        <taxon>metagenomes</taxon>
        <taxon>ecological metagenomes</taxon>
    </lineage>
</organism>
<reference evidence="1" key="1">
    <citation type="submission" date="2019-08" db="EMBL/GenBank/DDBJ databases">
        <authorList>
            <person name="Kucharzyk K."/>
            <person name="Murdoch R.W."/>
            <person name="Higgins S."/>
            <person name="Loffler F."/>
        </authorList>
    </citation>
    <scope>NUCLEOTIDE SEQUENCE</scope>
</reference>
<gene>
    <name evidence="1" type="ORF">SDC9_56832</name>
</gene>
<name>A0A644X2X3_9ZZZZ</name>